<organism evidence="3">
    <name type="scientific">Rhodosorus marinus</name>
    <dbReference type="NCBI Taxonomy" id="101924"/>
    <lineage>
        <taxon>Eukaryota</taxon>
        <taxon>Rhodophyta</taxon>
        <taxon>Stylonematophyceae</taxon>
        <taxon>Stylonematales</taxon>
        <taxon>Stylonemataceae</taxon>
        <taxon>Rhodosorus</taxon>
    </lineage>
</organism>
<name>A0A7S2ZKZ1_9RHOD</name>
<gene>
    <name evidence="3" type="ORF">RMAR00112_LOCUS11498</name>
</gene>
<dbReference type="InterPro" id="IPR056671">
    <property type="entry name" value="DUF7769"/>
</dbReference>
<dbReference type="PANTHER" id="PTHR33889:SF7">
    <property type="entry name" value="OS04G0681850 PROTEIN"/>
    <property type="match status" value="1"/>
</dbReference>
<dbReference type="PANTHER" id="PTHR33889">
    <property type="entry name" value="OS04G0681850 PROTEIN"/>
    <property type="match status" value="1"/>
</dbReference>
<sequence length="160" mass="18309">MSSELRLAGEVRIGKGKYKELTTAERQGIVYFLLCRREGGKLKKNAVNDAAAQFGVSRQTVSRLWKRARESLEQGNYEVDVSSRKPGRSGRKRKDWSKTMEKVKDVPQGQRDSLRNLSKAISVPRSTLHRMMRDGQYITRRSPKRSNRGGTIEFKPGKIR</sequence>
<accession>A0A7S2ZKZ1</accession>
<evidence type="ECO:0000256" key="1">
    <source>
        <dbReference type="SAM" id="MobiDB-lite"/>
    </source>
</evidence>
<evidence type="ECO:0000313" key="3">
    <source>
        <dbReference type="EMBL" id="CAE0043525.1"/>
    </source>
</evidence>
<proteinExistence type="predicted"/>
<protein>
    <recommendedName>
        <fullName evidence="2">DUF7769 domain-containing protein</fullName>
    </recommendedName>
</protein>
<reference evidence="3" key="1">
    <citation type="submission" date="2021-01" db="EMBL/GenBank/DDBJ databases">
        <authorList>
            <person name="Corre E."/>
            <person name="Pelletier E."/>
            <person name="Niang G."/>
            <person name="Scheremetjew M."/>
            <person name="Finn R."/>
            <person name="Kale V."/>
            <person name="Holt S."/>
            <person name="Cochrane G."/>
            <person name="Meng A."/>
            <person name="Brown T."/>
            <person name="Cohen L."/>
        </authorList>
    </citation>
    <scope>NUCLEOTIDE SEQUENCE</scope>
    <source>
        <strain evidence="3">CCMP 769</strain>
    </source>
</reference>
<dbReference type="Pfam" id="PF24964">
    <property type="entry name" value="DUF7769"/>
    <property type="match status" value="1"/>
</dbReference>
<dbReference type="EMBL" id="HBHW01014871">
    <property type="protein sequence ID" value="CAE0043525.1"/>
    <property type="molecule type" value="Transcribed_RNA"/>
</dbReference>
<feature type="domain" description="DUF7769" evidence="2">
    <location>
        <begin position="21"/>
        <end position="75"/>
    </location>
</feature>
<feature type="compositionally biased region" description="Basic residues" evidence="1">
    <location>
        <begin position="85"/>
        <end position="95"/>
    </location>
</feature>
<feature type="region of interest" description="Disordered" evidence="1">
    <location>
        <begin position="74"/>
        <end position="160"/>
    </location>
</feature>
<evidence type="ECO:0000259" key="2">
    <source>
        <dbReference type="Pfam" id="PF24964"/>
    </source>
</evidence>
<feature type="compositionally biased region" description="Basic and acidic residues" evidence="1">
    <location>
        <begin position="96"/>
        <end position="105"/>
    </location>
</feature>
<dbReference type="AlphaFoldDB" id="A0A7S2ZKZ1"/>